<dbReference type="GO" id="GO:0008180">
    <property type="term" value="C:COP9 signalosome"/>
    <property type="evidence" value="ECO:0007669"/>
    <property type="project" value="UniProtKB-KW"/>
</dbReference>
<keyword evidence="9" id="KW-0736">Signalosome</keyword>
<dbReference type="EMBL" id="PUHR01000113">
    <property type="protein sequence ID" value="KAG0665324.1"/>
    <property type="molecule type" value="Genomic_DNA"/>
</dbReference>
<evidence type="ECO:0000259" key="15">
    <source>
        <dbReference type="PROSITE" id="PS50249"/>
    </source>
</evidence>
<evidence type="ECO:0000256" key="5">
    <source>
        <dbReference type="ARBA" id="ARBA00014880"/>
    </source>
</evidence>
<evidence type="ECO:0000256" key="2">
    <source>
        <dbReference type="ARBA" id="ARBA00004496"/>
    </source>
</evidence>
<comment type="similarity">
    <text evidence="3">Belongs to the peptidase M67A family. CSN5 subfamily.</text>
</comment>
<keyword evidence="6" id="KW-0963">Cytoplasm</keyword>
<evidence type="ECO:0000256" key="3">
    <source>
        <dbReference type="ARBA" id="ARBA00006008"/>
    </source>
</evidence>
<dbReference type="FunFam" id="3.40.140.10:FF:000203">
    <property type="entry name" value="COP9 signalosome complex subunit 5"/>
    <property type="match status" value="1"/>
</dbReference>
<dbReference type="GO" id="GO:0005737">
    <property type="term" value="C:cytoplasm"/>
    <property type="evidence" value="ECO:0007669"/>
    <property type="project" value="UniProtKB-SubCell"/>
</dbReference>
<dbReference type="SUPFAM" id="SSF102712">
    <property type="entry name" value="JAB1/MPN domain"/>
    <property type="match status" value="1"/>
</dbReference>
<evidence type="ECO:0000256" key="14">
    <source>
        <dbReference type="SAM" id="MobiDB-lite"/>
    </source>
</evidence>
<evidence type="ECO:0000256" key="8">
    <source>
        <dbReference type="ARBA" id="ARBA00022723"/>
    </source>
</evidence>
<keyword evidence="10" id="KW-0378">Hydrolase</keyword>
<evidence type="ECO:0000256" key="10">
    <source>
        <dbReference type="ARBA" id="ARBA00022801"/>
    </source>
</evidence>
<dbReference type="InterPro" id="IPR000555">
    <property type="entry name" value="JAMM/MPN+_dom"/>
</dbReference>
<feature type="domain" description="MPN" evidence="15">
    <location>
        <begin position="67"/>
        <end position="205"/>
    </location>
</feature>
<dbReference type="GO" id="GO:0008237">
    <property type="term" value="F:metallopeptidase activity"/>
    <property type="evidence" value="ECO:0007669"/>
    <property type="project" value="UniProtKB-KW"/>
</dbReference>
<dbReference type="PROSITE" id="PS50249">
    <property type="entry name" value="MPN"/>
    <property type="match status" value="1"/>
</dbReference>
<reference evidence="16 17" key="1">
    <citation type="submission" date="2020-11" db="EMBL/GenBank/DDBJ databases">
        <title>Kefir isolates.</title>
        <authorList>
            <person name="Marcisauskas S."/>
            <person name="Kim Y."/>
            <person name="Blasche S."/>
        </authorList>
    </citation>
    <scope>NUCLEOTIDE SEQUENCE [LARGE SCALE GENOMIC DNA]</scope>
    <source>
        <strain evidence="16 17">OG2</strain>
    </source>
</reference>
<gene>
    <name evidence="16" type="primary">RRI1</name>
    <name evidence="16" type="ORF">C6P45_000462</name>
</gene>
<dbReference type="Gene3D" id="3.40.140.10">
    <property type="entry name" value="Cytidine Deaminase, domain 2"/>
    <property type="match status" value="1"/>
</dbReference>
<keyword evidence="8" id="KW-0479">Metal-binding</keyword>
<evidence type="ECO:0000313" key="17">
    <source>
        <dbReference type="Proteomes" id="UP000750334"/>
    </source>
</evidence>
<evidence type="ECO:0000256" key="4">
    <source>
        <dbReference type="ARBA" id="ARBA00011098"/>
    </source>
</evidence>
<dbReference type="GO" id="GO:0006508">
    <property type="term" value="P:proteolysis"/>
    <property type="evidence" value="ECO:0007669"/>
    <property type="project" value="UniProtKB-KW"/>
</dbReference>
<comment type="subcellular location">
    <subcellularLocation>
        <location evidence="2">Cytoplasm</location>
    </subcellularLocation>
    <subcellularLocation>
        <location evidence="1">Nucleus</location>
    </subcellularLocation>
</comment>
<evidence type="ECO:0000256" key="6">
    <source>
        <dbReference type="ARBA" id="ARBA00022490"/>
    </source>
</evidence>
<keyword evidence="11" id="KW-0862">Zinc</keyword>
<evidence type="ECO:0000256" key="12">
    <source>
        <dbReference type="ARBA" id="ARBA00023049"/>
    </source>
</evidence>
<evidence type="ECO:0000256" key="7">
    <source>
        <dbReference type="ARBA" id="ARBA00022670"/>
    </source>
</evidence>
<comment type="subunit">
    <text evidence="4">Component of the COP9 signalosome (CSN) complex.</text>
</comment>
<evidence type="ECO:0000256" key="11">
    <source>
        <dbReference type="ARBA" id="ARBA00022833"/>
    </source>
</evidence>
<dbReference type="PANTHER" id="PTHR10410">
    <property type="entry name" value="EUKARYOTIC TRANSLATION INITIATION FACTOR 3 -RELATED"/>
    <property type="match status" value="1"/>
</dbReference>
<dbReference type="OrthoDB" id="605656at2759"/>
<name>A0A9P6W7U9_MAUEX</name>
<proteinExistence type="inferred from homology"/>
<evidence type="ECO:0000256" key="9">
    <source>
        <dbReference type="ARBA" id="ARBA00022790"/>
    </source>
</evidence>
<comment type="caution">
    <text evidence="16">The sequence shown here is derived from an EMBL/GenBank/DDBJ whole genome shotgun (WGS) entry which is preliminary data.</text>
</comment>
<dbReference type="InterPro" id="IPR050242">
    <property type="entry name" value="JAMM_MPN+_peptidase_M67A"/>
</dbReference>
<keyword evidence="13" id="KW-0539">Nucleus</keyword>
<dbReference type="InterPro" id="IPR037518">
    <property type="entry name" value="MPN"/>
</dbReference>
<sequence>MFPCYETVASLRSQLRAGYKEDGTYDQNHSFPMNKKTGLTQRQIIQRCMSSTPTLNNMKNPKYFNEVYISKLCCQQILKHAVSGGDNEIMGMLIGVTHGSRFIVTESFPLPVLGTETRVNAMSESYEYMVQYMNSMTSSDDKINRIVGWYHSHPGYDCWLSKIDMTTQQLNQSYQDPYLAIVIDPKKSIEQAAIRIGAFRTVTDGVESNGNVSFYELPMVLFESELDVGIGTNKLNYKLEQSNVNYEFQLFDNLFDSMKQINNFNEVLVQEEESADGEIENELKRGSVPTQKNLEGLSSNRIRGHLTQSRTSTPSIDNESDIDMIHDIYSEKETEVESVTSSLGTAPENSFTMLRSHFNTNTGTVHESSPNNLMQSRRISQGQHIQGIDGSLSGIQASTDALIADKQAKFHSIDDSTLILQRNSLRAAYNKNKRELLRFKVQEYKNYRFYRDTFTL</sequence>
<evidence type="ECO:0000256" key="1">
    <source>
        <dbReference type="ARBA" id="ARBA00004123"/>
    </source>
</evidence>
<protein>
    <recommendedName>
        <fullName evidence="5">COP9 signalosome complex subunit 5</fullName>
    </recommendedName>
</protein>
<keyword evidence="7" id="KW-0645">Protease</keyword>
<dbReference type="SMART" id="SM00232">
    <property type="entry name" value="JAB_MPN"/>
    <property type="match status" value="1"/>
</dbReference>
<evidence type="ECO:0000256" key="13">
    <source>
        <dbReference type="ARBA" id="ARBA00023242"/>
    </source>
</evidence>
<feature type="compositionally biased region" description="Polar residues" evidence="14">
    <location>
        <begin position="288"/>
        <end position="317"/>
    </location>
</feature>
<keyword evidence="12" id="KW-0482">Metalloprotease</keyword>
<accession>A0A9P6W7U9</accession>
<evidence type="ECO:0000313" key="16">
    <source>
        <dbReference type="EMBL" id="KAG0665324.1"/>
    </source>
</evidence>
<dbReference type="GO" id="GO:0046872">
    <property type="term" value="F:metal ion binding"/>
    <property type="evidence" value="ECO:0007669"/>
    <property type="project" value="UniProtKB-KW"/>
</dbReference>
<dbReference type="Proteomes" id="UP000750334">
    <property type="component" value="Unassembled WGS sequence"/>
</dbReference>
<organism evidence="16 17">
    <name type="scientific">Maudiozyma exigua</name>
    <name type="common">Yeast</name>
    <name type="synonym">Kazachstania exigua</name>
    <dbReference type="NCBI Taxonomy" id="34358"/>
    <lineage>
        <taxon>Eukaryota</taxon>
        <taxon>Fungi</taxon>
        <taxon>Dikarya</taxon>
        <taxon>Ascomycota</taxon>
        <taxon>Saccharomycotina</taxon>
        <taxon>Saccharomycetes</taxon>
        <taxon>Saccharomycetales</taxon>
        <taxon>Saccharomycetaceae</taxon>
        <taxon>Maudiozyma</taxon>
    </lineage>
</organism>
<dbReference type="AlphaFoldDB" id="A0A9P6W7U9"/>
<dbReference type="Pfam" id="PF01398">
    <property type="entry name" value="JAB"/>
    <property type="match status" value="1"/>
</dbReference>
<feature type="region of interest" description="Disordered" evidence="14">
    <location>
        <begin position="277"/>
        <end position="319"/>
    </location>
</feature>
<keyword evidence="17" id="KW-1185">Reference proteome</keyword>